<feature type="compositionally biased region" description="Polar residues" evidence="1">
    <location>
        <begin position="18"/>
        <end position="29"/>
    </location>
</feature>
<sequence>MAGSSRAALPTGPGGLSRTASVGTGTCRSSAGLPRAERGWGPAFRIQGQGAPWHPAGSGHTGARLAELGKEVQAPERAAGTPAPGPAEEAPGAPAEEQGGIPIPSAGLLQVAERRRECGPPVCVSPQPAPCLPPPGTLQCVCRLARGAGIPPSAPSPGLREPPEPRKQREQFSSWAEVLAQPGAPQRRLGRPRRHGLVPSGCCGP</sequence>
<keyword evidence="3" id="KW-1185">Reference proteome</keyword>
<dbReference type="Ensembl" id="ENSAOWT00000012159.1">
    <property type="protein sequence ID" value="ENSAOWP00000010699.1"/>
    <property type="gene ID" value="ENSAOWG00000007362.1"/>
</dbReference>
<evidence type="ECO:0000313" key="2">
    <source>
        <dbReference type="Ensembl" id="ENSAOWP00000010699.1"/>
    </source>
</evidence>
<evidence type="ECO:0000256" key="1">
    <source>
        <dbReference type="SAM" id="MobiDB-lite"/>
    </source>
</evidence>
<name>A0A8B9PF51_APTOW</name>
<protein>
    <submittedName>
        <fullName evidence="2">Uncharacterized protein</fullName>
    </submittedName>
</protein>
<dbReference type="AlphaFoldDB" id="A0A8B9PF51"/>
<accession>A0A8B9PF51</accession>
<evidence type="ECO:0000313" key="3">
    <source>
        <dbReference type="Proteomes" id="UP000694424"/>
    </source>
</evidence>
<dbReference type="Proteomes" id="UP000694424">
    <property type="component" value="Unplaced"/>
</dbReference>
<reference evidence="2" key="2">
    <citation type="submission" date="2025-09" db="UniProtKB">
        <authorList>
            <consortium name="Ensembl"/>
        </authorList>
    </citation>
    <scope>IDENTIFICATION</scope>
</reference>
<feature type="region of interest" description="Disordered" evidence="1">
    <location>
        <begin position="1"/>
        <end position="108"/>
    </location>
</feature>
<organism evidence="2 3">
    <name type="scientific">Apteryx owenii</name>
    <name type="common">Little spotted kiwi</name>
    <dbReference type="NCBI Taxonomy" id="8824"/>
    <lineage>
        <taxon>Eukaryota</taxon>
        <taxon>Metazoa</taxon>
        <taxon>Chordata</taxon>
        <taxon>Craniata</taxon>
        <taxon>Vertebrata</taxon>
        <taxon>Euteleostomi</taxon>
        <taxon>Archelosauria</taxon>
        <taxon>Archosauria</taxon>
        <taxon>Dinosauria</taxon>
        <taxon>Saurischia</taxon>
        <taxon>Theropoda</taxon>
        <taxon>Coelurosauria</taxon>
        <taxon>Aves</taxon>
        <taxon>Palaeognathae</taxon>
        <taxon>Apterygiformes</taxon>
        <taxon>Apterygidae</taxon>
        <taxon>Apteryx</taxon>
    </lineage>
</organism>
<feature type="compositionally biased region" description="Basic and acidic residues" evidence="1">
    <location>
        <begin position="161"/>
        <end position="170"/>
    </location>
</feature>
<feature type="compositionally biased region" description="Low complexity" evidence="1">
    <location>
        <begin position="75"/>
        <end position="102"/>
    </location>
</feature>
<proteinExistence type="predicted"/>
<reference evidence="2" key="1">
    <citation type="submission" date="2025-08" db="UniProtKB">
        <authorList>
            <consortium name="Ensembl"/>
        </authorList>
    </citation>
    <scope>IDENTIFICATION</scope>
</reference>
<feature type="region of interest" description="Disordered" evidence="1">
    <location>
        <begin position="150"/>
        <end position="205"/>
    </location>
</feature>